<evidence type="ECO:0000313" key="3">
    <source>
        <dbReference type="EMBL" id="VDO13893.1"/>
    </source>
</evidence>
<dbReference type="GO" id="GO:0000209">
    <property type="term" value="P:protein polyubiquitination"/>
    <property type="evidence" value="ECO:0007669"/>
    <property type="project" value="TreeGrafter"/>
</dbReference>
<dbReference type="SUPFAM" id="SSF56204">
    <property type="entry name" value="Hect, E3 ligase catalytic domain"/>
    <property type="match status" value="1"/>
</dbReference>
<dbReference type="GO" id="GO:0043161">
    <property type="term" value="P:proteasome-mediated ubiquitin-dependent protein catabolic process"/>
    <property type="evidence" value="ECO:0007669"/>
    <property type="project" value="TreeGrafter"/>
</dbReference>
<gene>
    <name evidence="3" type="ORF">HNAJ_LOCUS12718</name>
</gene>
<evidence type="ECO:0000256" key="1">
    <source>
        <dbReference type="ARBA" id="ARBA00022679"/>
    </source>
</evidence>
<dbReference type="Gene3D" id="3.90.1750.10">
    <property type="entry name" value="Hect, E3 ligase catalytic domains"/>
    <property type="match status" value="1"/>
</dbReference>
<dbReference type="OrthoDB" id="412600at2759"/>
<evidence type="ECO:0000313" key="4">
    <source>
        <dbReference type="Proteomes" id="UP000278807"/>
    </source>
</evidence>
<dbReference type="InterPro" id="IPR045322">
    <property type="entry name" value="HECTD1/TRIP12-like"/>
</dbReference>
<organism evidence="5">
    <name type="scientific">Rodentolepis nana</name>
    <name type="common">Dwarf tapeworm</name>
    <name type="synonym">Hymenolepis nana</name>
    <dbReference type="NCBI Taxonomy" id="102285"/>
    <lineage>
        <taxon>Eukaryota</taxon>
        <taxon>Metazoa</taxon>
        <taxon>Spiralia</taxon>
        <taxon>Lophotrochozoa</taxon>
        <taxon>Platyhelminthes</taxon>
        <taxon>Cestoda</taxon>
        <taxon>Eucestoda</taxon>
        <taxon>Cyclophyllidea</taxon>
        <taxon>Hymenolepididae</taxon>
        <taxon>Rodentolepis</taxon>
    </lineage>
</organism>
<dbReference type="PANTHER" id="PTHR45670:SF1">
    <property type="entry name" value="E3 UBIQUITIN-PROTEIN LIGASE HECTD1"/>
    <property type="match status" value="1"/>
</dbReference>
<dbReference type="EMBL" id="UZAE01014589">
    <property type="protein sequence ID" value="VDO13893.1"/>
    <property type="molecule type" value="Genomic_DNA"/>
</dbReference>
<evidence type="ECO:0000313" key="5">
    <source>
        <dbReference type="WBParaSite" id="HNAJ_0001274201-mRNA-1"/>
    </source>
</evidence>
<comment type="similarity">
    <text evidence="2">Belongs to the UPL family. K-HECT subfamily.</text>
</comment>
<keyword evidence="1 2" id="KW-0808">Transferase</keyword>
<accession>A0A0R3TXZ5</accession>
<dbReference type="Proteomes" id="UP000278807">
    <property type="component" value="Unassembled WGS sequence"/>
</dbReference>
<protein>
    <recommendedName>
        <fullName evidence="2">E3 ubiquitin-protein ligase</fullName>
        <ecNumber evidence="2">2.3.2.26</ecNumber>
    </recommendedName>
</protein>
<dbReference type="InterPro" id="IPR016024">
    <property type="entry name" value="ARM-type_fold"/>
</dbReference>
<dbReference type="STRING" id="102285.A0A0R3TXZ5"/>
<name>A0A0R3TXZ5_RODNA</name>
<comment type="pathway">
    <text evidence="2">Protein modification; protein ubiquitination.</text>
</comment>
<dbReference type="UniPathway" id="UPA00143"/>
<sequence>MRTAAVIENTDAPSQIENSFIDLENANDNIRRQALDDIENLSTGVPKEQFISIYRRLLSCFKIYPPNSSFTIRFGRRIWENLQERRTYFNCEELLKMFLDVIASKIKGADNSSLNEYLVMAEDAISNAGHLLKDSRFMELFLQYLQLKYLSLPHYIKPMLTRIISIIESSSLQYGGAIRDSLPVALQLTHLGSWELREAIFRLLRRVYEAISASTDKPFLDCNFETVGVLLEALSDNCARIYHQRQDEDVPTSVLIALPLGWLIHSMEEDEGEFETHEALINGVVIILNYLHLISQSNVGIIKWLLHPKFNFTASVVALLLYSREEIVEGCVLALLDSIISQIEKSRYAEDREVKVQVEREAERLRVNMAFIEALHSRNRAEAGQIMSKSAEDLFNDHRNRDPLIWADYLGASEWKEYLLKCSNGVGDNNSRNIRLHLEMERWTLMRSLNVESSQSRQRLHLFYFLAELLPVLLMKFQKYPSEIHRYAIILLIHKIINNMSGPILEWTLLLTAGGNICLHTLCYVIRDAYRSPDHKTVVAAYEVWKSLVRAVPSGPARLVDEYKRRHILPRFNQPSTLGIYLMLWQNENCCELAEISRGVYSAAEYRSKEVVIFQLERHFQALKSIFGGADMVLTASKLRTSGIIDALLDCLAASSCYKWHRSIKVGTMENHHDFLIQRRNAFMLQFHKSQELNRLFRLLVEEVEEVGTFSIYLPELRLHMKNMWASCTEDPTSVRGRQMANWHFVLKGRTLEVTQSDKAIQILEQWFDIMPESELDNLENTEGHLLGVWAKLQLHEPFGSNDGENWSTLSVHKNESRICGESVLFPLQSDSALSSDGRSYRMFRIVDLSPIDKQKRMQVCGLDFFGKIVGIHQKLLDDDSLETNFSTKYLISQMKAVKRGAKFAPVEYARGMRSEYNLHGGDNEPMNGAFSVLFDFANCINMKTKKRLPPPRFQLVATNQWMNAIESIEIDNYNTPILKYAMRLAEMLARKGYYAETSLSLKCFLSENSEGLAATSTATTPTDSDRSLQLAYLLHELSSTYVTGKSRGGESGSAEDRAKAGLKYYSQRLCRLIERQLNESTVIGLGIIPHWCDSLEREHCHWTGHHSTLNGWVESVTETAQRNAVDGDGGRQFWSSAERLMNENAESKLEFTFSYDGEPGIGDGVDRDFYSELSREFCRKSGHMWLDASKSEDSLFVHTQFGLFPTPYPRHLVPVGVLRRFHILGISIAKALQLSGSRHWLTGLLDEEDFLLLYPHYRSILPGLLELYRRQRTQLEDGDGLKVELLRPFIDSASKEIFGVELDDLCIPMTVECNSHTKTTTVKLRDVYPWESGSATTTRGDDEVNEEEEEEYCISPQMVINVHLHRSSEVDRRPACGEAVITGRA</sequence>
<proteinExistence type="inferred from homology"/>
<dbReference type="SUPFAM" id="SSF48371">
    <property type="entry name" value="ARM repeat"/>
    <property type="match status" value="1"/>
</dbReference>
<keyword evidence="4" id="KW-1185">Reference proteome</keyword>
<dbReference type="WBParaSite" id="HNAJ_0001274201-mRNA-1">
    <property type="protein sequence ID" value="HNAJ_0001274201-mRNA-1"/>
    <property type="gene ID" value="HNAJ_0001274201"/>
</dbReference>
<reference evidence="3 4" key="2">
    <citation type="submission" date="2018-11" db="EMBL/GenBank/DDBJ databases">
        <authorList>
            <consortium name="Pathogen Informatics"/>
        </authorList>
    </citation>
    <scope>NUCLEOTIDE SEQUENCE [LARGE SCALE GENOMIC DNA]</scope>
</reference>
<comment type="catalytic activity">
    <reaction evidence="2">
        <text>S-ubiquitinyl-[E2 ubiquitin-conjugating enzyme]-L-cysteine + [acceptor protein]-L-lysine = [E2 ubiquitin-conjugating enzyme]-L-cysteine + N(6)-ubiquitinyl-[acceptor protein]-L-lysine.</text>
        <dbReference type="EC" id="2.3.2.26"/>
    </reaction>
</comment>
<evidence type="ECO:0000256" key="2">
    <source>
        <dbReference type="RuleBase" id="RU369009"/>
    </source>
</evidence>
<dbReference type="InterPro" id="IPR035983">
    <property type="entry name" value="Hect_E3_ubiquitin_ligase"/>
</dbReference>
<reference evidence="5" key="1">
    <citation type="submission" date="2017-02" db="UniProtKB">
        <authorList>
            <consortium name="WormBaseParasite"/>
        </authorList>
    </citation>
    <scope>IDENTIFICATION</scope>
</reference>
<dbReference type="GO" id="GO:0061630">
    <property type="term" value="F:ubiquitin protein ligase activity"/>
    <property type="evidence" value="ECO:0007669"/>
    <property type="project" value="UniProtKB-UniRule"/>
</dbReference>
<comment type="function">
    <text evidence="2">E3 ubiquitin-protein ligase which accepts ubiquitin from an E2 ubiquitin-conjugating enzyme in the form of a thioester and then directly transfers the ubiquitin to targeted substrates.</text>
</comment>
<dbReference type="PANTHER" id="PTHR45670">
    <property type="entry name" value="E3 UBIQUITIN-PROTEIN LIGASE TRIP12"/>
    <property type="match status" value="1"/>
</dbReference>
<keyword evidence="2" id="KW-0833">Ubl conjugation pathway</keyword>
<dbReference type="EC" id="2.3.2.26" evidence="2"/>